<dbReference type="InterPro" id="IPR036890">
    <property type="entry name" value="HATPase_C_sf"/>
</dbReference>
<dbReference type="SMART" id="SM00388">
    <property type="entry name" value="HisKA"/>
    <property type="match status" value="1"/>
</dbReference>
<dbReference type="InterPro" id="IPR036097">
    <property type="entry name" value="HisK_dim/P_sf"/>
</dbReference>
<dbReference type="EMBL" id="BMKF01000002">
    <property type="protein sequence ID" value="GGB77122.1"/>
    <property type="molecule type" value="Genomic_DNA"/>
</dbReference>
<dbReference type="EC" id="2.7.13.3" evidence="2"/>
<dbReference type="SMART" id="SM00387">
    <property type="entry name" value="HATPase_c"/>
    <property type="match status" value="1"/>
</dbReference>
<dbReference type="PANTHER" id="PTHR45453">
    <property type="entry name" value="PHOSPHATE REGULON SENSOR PROTEIN PHOR"/>
    <property type="match status" value="1"/>
</dbReference>
<dbReference type="Proteomes" id="UP000628854">
    <property type="component" value="Unassembled WGS sequence"/>
</dbReference>
<dbReference type="RefSeq" id="WP_084391299.1">
    <property type="nucleotide sequence ID" value="NZ_BMKF01000002.1"/>
</dbReference>
<dbReference type="Pfam" id="PF00512">
    <property type="entry name" value="HisKA"/>
    <property type="match status" value="1"/>
</dbReference>
<dbReference type="PROSITE" id="PS50109">
    <property type="entry name" value="HIS_KIN"/>
    <property type="match status" value="1"/>
</dbReference>
<evidence type="ECO:0000256" key="1">
    <source>
        <dbReference type="ARBA" id="ARBA00000085"/>
    </source>
</evidence>
<accession>A0ABQ1JW89</accession>
<dbReference type="InterPro" id="IPR003594">
    <property type="entry name" value="HATPase_dom"/>
</dbReference>
<dbReference type="SUPFAM" id="SSF55874">
    <property type="entry name" value="ATPase domain of HSP90 chaperone/DNA topoisomerase II/histidine kinase"/>
    <property type="match status" value="1"/>
</dbReference>
<organism evidence="9 10">
    <name type="scientific">Henriciella pelagia</name>
    <dbReference type="NCBI Taxonomy" id="1977912"/>
    <lineage>
        <taxon>Bacteria</taxon>
        <taxon>Pseudomonadati</taxon>
        <taxon>Pseudomonadota</taxon>
        <taxon>Alphaproteobacteria</taxon>
        <taxon>Hyphomonadales</taxon>
        <taxon>Hyphomonadaceae</taxon>
        <taxon>Henriciella</taxon>
    </lineage>
</organism>
<evidence type="ECO:0000256" key="5">
    <source>
        <dbReference type="ARBA" id="ARBA00022777"/>
    </source>
</evidence>
<dbReference type="Gene3D" id="1.10.287.130">
    <property type="match status" value="1"/>
</dbReference>
<feature type="domain" description="Histidine kinase" evidence="8">
    <location>
        <begin position="201"/>
        <end position="449"/>
    </location>
</feature>
<name>A0ABQ1JW89_9PROT</name>
<evidence type="ECO:0000256" key="7">
    <source>
        <dbReference type="SAM" id="Phobius"/>
    </source>
</evidence>
<reference evidence="10" key="1">
    <citation type="journal article" date="2019" name="Int. J. Syst. Evol. Microbiol.">
        <title>The Global Catalogue of Microorganisms (GCM) 10K type strain sequencing project: providing services to taxonomists for standard genome sequencing and annotation.</title>
        <authorList>
            <consortium name="The Broad Institute Genomics Platform"/>
            <consortium name="The Broad Institute Genome Sequencing Center for Infectious Disease"/>
            <person name="Wu L."/>
            <person name="Ma J."/>
        </authorList>
    </citation>
    <scope>NUCLEOTIDE SEQUENCE [LARGE SCALE GENOMIC DNA]</scope>
    <source>
        <strain evidence="10">CGMCC 1.15928</strain>
    </source>
</reference>
<dbReference type="InterPro" id="IPR005467">
    <property type="entry name" value="His_kinase_dom"/>
</dbReference>
<keyword evidence="4" id="KW-0808">Transferase</keyword>
<evidence type="ECO:0000256" key="3">
    <source>
        <dbReference type="ARBA" id="ARBA00022553"/>
    </source>
</evidence>
<dbReference type="PANTHER" id="PTHR45453:SF1">
    <property type="entry name" value="PHOSPHATE REGULON SENSOR PROTEIN PHOR"/>
    <property type="match status" value="1"/>
</dbReference>
<sequence length="458" mass="48969">MSSTDRTPEPASRRPERARDFLVLTFSGCALIALLIASGALGWIEGLTACMVLSAGALAYFVGSVPPERIQDDAANPASTAASSEGSVRTMIESLPFPAFHITPDNRIDALNEPVRPLFRVSQARGALKSVAIRQPDLLSATDRVARTGASERVEFMAGEGDELWLAHLTAGVTPQSVFVFLEDRTAVHRAERARADFLANASHELRTPLTALAGFIETMRGPAKNDRDSWDGFLEIMHQQTDRMRHLVSDLLSLSRIEFSEHRPPDSVIDLSEVLGQTILALEPIAAERSITLSLDGGDAPVKITAKWDEIAQVVQNLVGNALKYSPSGGSVRVTTGVTKTMLDAGRKAISASPEAVRATLLQPRASAEAPAAWIRVEDDGQGIARKHLGRLGERFYRADESRGGSIEGTGLGLAIVKHIMARHRGGLGVASKEGDGAAFGVWLPIAESAAHTAPEG</sequence>
<keyword evidence="7" id="KW-0472">Membrane</keyword>
<evidence type="ECO:0000256" key="6">
    <source>
        <dbReference type="ARBA" id="ARBA00023012"/>
    </source>
</evidence>
<keyword evidence="7" id="KW-1133">Transmembrane helix</keyword>
<dbReference type="CDD" id="cd00075">
    <property type="entry name" value="HATPase"/>
    <property type="match status" value="1"/>
</dbReference>
<gene>
    <name evidence="9" type="primary">phoR</name>
    <name evidence="9" type="ORF">GCM10011503_27350</name>
</gene>
<keyword evidence="3" id="KW-0597">Phosphoprotein</keyword>
<keyword evidence="10" id="KW-1185">Reference proteome</keyword>
<comment type="caution">
    <text evidence="9">The sequence shown here is derived from an EMBL/GenBank/DDBJ whole genome shotgun (WGS) entry which is preliminary data.</text>
</comment>
<keyword evidence="6" id="KW-0902">Two-component regulatory system</keyword>
<evidence type="ECO:0000313" key="10">
    <source>
        <dbReference type="Proteomes" id="UP000628854"/>
    </source>
</evidence>
<dbReference type="GO" id="GO:0016301">
    <property type="term" value="F:kinase activity"/>
    <property type="evidence" value="ECO:0007669"/>
    <property type="project" value="UniProtKB-KW"/>
</dbReference>
<dbReference type="CDD" id="cd00082">
    <property type="entry name" value="HisKA"/>
    <property type="match status" value="1"/>
</dbReference>
<evidence type="ECO:0000256" key="4">
    <source>
        <dbReference type="ARBA" id="ARBA00022679"/>
    </source>
</evidence>
<evidence type="ECO:0000259" key="8">
    <source>
        <dbReference type="PROSITE" id="PS50109"/>
    </source>
</evidence>
<evidence type="ECO:0000313" key="9">
    <source>
        <dbReference type="EMBL" id="GGB77122.1"/>
    </source>
</evidence>
<feature type="transmembrane region" description="Helical" evidence="7">
    <location>
        <begin position="21"/>
        <end position="44"/>
    </location>
</feature>
<dbReference type="InterPro" id="IPR003661">
    <property type="entry name" value="HisK_dim/P_dom"/>
</dbReference>
<dbReference type="Gene3D" id="3.30.565.10">
    <property type="entry name" value="Histidine kinase-like ATPase, C-terminal domain"/>
    <property type="match status" value="1"/>
</dbReference>
<protein>
    <recommendedName>
        <fullName evidence="2">histidine kinase</fullName>
        <ecNumber evidence="2">2.7.13.3</ecNumber>
    </recommendedName>
</protein>
<dbReference type="InterPro" id="IPR004358">
    <property type="entry name" value="Sig_transdc_His_kin-like_C"/>
</dbReference>
<evidence type="ECO:0000256" key="2">
    <source>
        <dbReference type="ARBA" id="ARBA00012438"/>
    </source>
</evidence>
<dbReference type="SUPFAM" id="SSF47384">
    <property type="entry name" value="Homodimeric domain of signal transducing histidine kinase"/>
    <property type="match status" value="1"/>
</dbReference>
<keyword evidence="7" id="KW-0812">Transmembrane</keyword>
<dbReference type="PRINTS" id="PR00344">
    <property type="entry name" value="BCTRLSENSOR"/>
</dbReference>
<proteinExistence type="predicted"/>
<comment type="catalytic activity">
    <reaction evidence="1">
        <text>ATP + protein L-histidine = ADP + protein N-phospho-L-histidine.</text>
        <dbReference type="EC" id="2.7.13.3"/>
    </reaction>
</comment>
<keyword evidence="5 9" id="KW-0418">Kinase</keyword>
<dbReference type="Pfam" id="PF02518">
    <property type="entry name" value="HATPase_c"/>
    <property type="match status" value="1"/>
</dbReference>
<dbReference type="InterPro" id="IPR050351">
    <property type="entry name" value="BphY/WalK/GraS-like"/>
</dbReference>